<gene>
    <name evidence="8" type="primary">LOC101770543</name>
    <name evidence="7" type="ORF">SETIT_9G406800v2</name>
</gene>
<feature type="compositionally biased region" description="Basic and acidic residues" evidence="5">
    <location>
        <begin position="157"/>
        <end position="269"/>
    </location>
</feature>
<dbReference type="GO" id="GO:0046872">
    <property type="term" value="F:metal ion binding"/>
    <property type="evidence" value="ECO:0007669"/>
    <property type="project" value="UniProtKB-KW"/>
</dbReference>
<keyword evidence="9" id="KW-1185">Reference proteome</keyword>
<dbReference type="KEGG" id="sita:101770543"/>
<dbReference type="RefSeq" id="XP_004984407.2">
    <property type="nucleotide sequence ID" value="XM_004984350.3"/>
</dbReference>
<sequence length="409" mass="43895">MGTPVAASLPSQRRQSHKAVFLCSASSRTERPLSRALPMASGAAAAPAVQTVVLRVSIHCHGCKKKVRKVLRSIEGVQSVTVDAAQHKVTVTGTVDASTLVQRLHKSGKKGVPWDCHPPANKTEAAPAPAPAPEALPPPAAKPAGDAGKDAAAAAAADKKPEEAVKEPKAESPEKKKPEEAVKEPKAESPEKKKPEQEGAGAEKKPEAESKAEKKVEAKKEGGDDEAAEPKAKGAEPAKEEAKEAVAAATKDEDEAKKVKDEKPKDAGKAEPAAVTERSLSSPPPPAPKHAYYEEEYRRPYYPTPQPVLSYHAAQPSASVSYFAPQPHAAAYSMQQPQPQAAYSTHQPPQQQMRQWSPSYLYLPYPHAAPEPYHHQDYYSPPGMHASPPPMQDSYRIFDDENPNSCSVM</sequence>
<keyword evidence="3" id="KW-0636">Prenylation</keyword>
<feature type="compositionally biased region" description="Polar residues" evidence="5">
    <location>
        <begin position="333"/>
        <end position="355"/>
    </location>
</feature>
<evidence type="ECO:0000313" key="7">
    <source>
        <dbReference type="EMBL" id="RCV44839.1"/>
    </source>
</evidence>
<dbReference type="EMBL" id="CM003536">
    <property type="protein sequence ID" value="RCV44839.1"/>
    <property type="molecule type" value="Genomic_DNA"/>
</dbReference>
<dbReference type="PANTHER" id="PTHR45868">
    <property type="entry name" value="HEAVY METAL-ASSOCIATED ISOPRENYLATED PLANT PROTEIN 33-RELATED"/>
    <property type="match status" value="1"/>
</dbReference>
<evidence type="ECO:0000259" key="6">
    <source>
        <dbReference type="PROSITE" id="PS50846"/>
    </source>
</evidence>
<dbReference type="eggNOG" id="KOG1603">
    <property type="taxonomic scope" value="Eukaryota"/>
</dbReference>
<keyword evidence="3" id="KW-0449">Lipoprotein</keyword>
<keyword evidence="2" id="KW-0479">Metal-binding</keyword>
<protein>
    <recommendedName>
        <fullName evidence="6">HMA domain-containing protein</fullName>
    </recommendedName>
</protein>
<dbReference type="InterPro" id="IPR036163">
    <property type="entry name" value="HMA_dom_sf"/>
</dbReference>
<evidence type="ECO:0000256" key="2">
    <source>
        <dbReference type="ARBA" id="ARBA00022723"/>
    </source>
</evidence>
<reference evidence="7" key="2">
    <citation type="submission" date="2015-07" db="EMBL/GenBank/DDBJ databases">
        <authorList>
            <person name="Noorani M."/>
        </authorList>
    </citation>
    <scope>NUCLEOTIDE SEQUENCE</scope>
    <source>
        <strain evidence="7">Yugu1</strain>
    </source>
</reference>
<dbReference type="Proteomes" id="UP000004995">
    <property type="component" value="Unassembled WGS sequence"/>
</dbReference>
<dbReference type="OrthoDB" id="689350at2759"/>
<evidence type="ECO:0000313" key="8">
    <source>
        <dbReference type="EnsemblPlants" id="KQK90917"/>
    </source>
</evidence>
<dbReference type="EMBL" id="AGNK02005988">
    <property type="status" value="NOT_ANNOTATED_CDS"/>
    <property type="molecule type" value="Genomic_DNA"/>
</dbReference>
<evidence type="ECO:0000256" key="1">
    <source>
        <dbReference type="ARBA" id="ARBA00022481"/>
    </source>
</evidence>
<feature type="compositionally biased region" description="Low complexity" evidence="5">
    <location>
        <begin position="118"/>
        <end position="127"/>
    </location>
</feature>
<feature type="region of interest" description="Disordered" evidence="5">
    <location>
        <begin position="331"/>
        <end position="355"/>
    </location>
</feature>
<feature type="region of interest" description="Disordered" evidence="5">
    <location>
        <begin position="373"/>
        <end position="409"/>
    </location>
</feature>
<evidence type="ECO:0000256" key="5">
    <source>
        <dbReference type="SAM" id="MobiDB-lite"/>
    </source>
</evidence>
<proteinExistence type="inferred from homology"/>
<dbReference type="Gene3D" id="3.30.70.100">
    <property type="match status" value="1"/>
</dbReference>
<dbReference type="EnsemblPlants" id="KQK90917">
    <property type="protein sequence ID" value="KQK90917"/>
    <property type="gene ID" value="SETIT_035920mg"/>
</dbReference>
<dbReference type="Pfam" id="PF00403">
    <property type="entry name" value="HMA"/>
    <property type="match status" value="1"/>
</dbReference>
<evidence type="ECO:0000256" key="4">
    <source>
        <dbReference type="ARBA" id="ARBA00024045"/>
    </source>
</evidence>
<feature type="region of interest" description="Disordered" evidence="5">
    <location>
        <begin position="106"/>
        <end position="294"/>
    </location>
</feature>
<organism evidence="7">
    <name type="scientific">Setaria italica</name>
    <name type="common">Foxtail millet</name>
    <name type="synonym">Panicum italicum</name>
    <dbReference type="NCBI Taxonomy" id="4555"/>
    <lineage>
        <taxon>Eukaryota</taxon>
        <taxon>Viridiplantae</taxon>
        <taxon>Streptophyta</taxon>
        <taxon>Embryophyta</taxon>
        <taxon>Tracheophyta</taxon>
        <taxon>Spermatophyta</taxon>
        <taxon>Magnoliopsida</taxon>
        <taxon>Liliopsida</taxon>
        <taxon>Poales</taxon>
        <taxon>Poaceae</taxon>
        <taxon>PACMAD clade</taxon>
        <taxon>Panicoideae</taxon>
        <taxon>Panicodae</taxon>
        <taxon>Paniceae</taxon>
        <taxon>Cenchrinae</taxon>
        <taxon>Setaria</taxon>
    </lineage>
</organism>
<dbReference type="HOGENOM" id="CLU_042477_2_0_1"/>
<dbReference type="PROSITE" id="PS50846">
    <property type="entry name" value="HMA_2"/>
    <property type="match status" value="1"/>
</dbReference>
<accession>K4AAL3</accession>
<comment type="similarity">
    <text evidence="4">Belongs to the HIPP family.</text>
</comment>
<keyword evidence="1" id="KW-0488">Methylation</keyword>
<feature type="domain" description="HMA" evidence="6">
    <location>
        <begin position="49"/>
        <end position="112"/>
    </location>
</feature>
<reference evidence="7 9" key="1">
    <citation type="journal article" date="2012" name="Nat. Biotechnol.">
        <title>Reference genome sequence of the model plant Setaria.</title>
        <authorList>
            <person name="Bennetzen J.L."/>
            <person name="Schmutz J."/>
            <person name="Wang H."/>
            <person name="Percifield R."/>
            <person name="Hawkins J."/>
            <person name="Pontaroli A.C."/>
            <person name="Estep M."/>
            <person name="Feng L."/>
            <person name="Vaughn J.N."/>
            <person name="Grimwood J."/>
            <person name="Jenkins J."/>
            <person name="Barry K."/>
            <person name="Lindquist E."/>
            <person name="Hellsten U."/>
            <person name="Deshpande S."/>
            <person name="Wang X."/>
            <person name="Wu X."/>
            <person name="Mitros T."/>
            <person name="Triplett J."/>
            <person name="Yang X."/>
            <person name="Ye C.Y."/>
            <person name="Mauro-Herrera M."/>
            <person name="Wang L."/>
            <person name="Li P."/>
            <person name="Sharma M."/>
            <person name="Sharma R."/>
            <person name="Ronald P.C."/>
            <person name="Panaud O."/>
            <person name="Kellogg E.A."/>
            <person name="Brutnell T.P."/>
            <person name="Doust A.N."/>
            <person name="Tuskan G.A."/>
            <person name="Rokhsar D."/>
            <person name="Devos K.M."/>
        </authorList>
    </citation>
    <scope>NUCLEOTIDE SEQUENCE [LARGE SCALE GENOMIC DNA]</scope>
    <source>
        <strain evidence="9">cv. Yugu1</strain>
        <strain evidence="7">Yugu1</strain>
    </source>
</reference>
<dbReference type="AlphaFoldDB" id="K4AAL3"/>
<evidence type="ECO:0000313" key="9">
    <source>
        <dbReference type="Proteomes" id="UP000004995"/>
    </source>
</evidence>
<reference evidence="8" key="3">
    <citation type="submission" date="2018-08" db="UniProtKB">
        <authorList>
            <consortium name="EnsemblPlants"/>
        </authorList>
    </citation>
    <scope>IDENTIFICATION</scope>
    <source>
        <strain evidence="8">Yugu1</strain>
    </source>
</reference>
<feature type="compositionally biased region" description="Pro residues" evidence="5">
    <location>
        <begin position="128"/>
        <end position="141"/>
    </location>
</feature>
<dbReference type="OMA" id="PPMQDSY"/>
<dbReference type="Gramene" id="KQK90917">
    <property type="protein sequence ID" value="KQK90917"/>
    <property type="gene ID" value="SETIT_035920mg"/>
</dbReference>
<name>K4AAL3_SETIT</name>
<dbReference type="CDD" id="cd00371">
    <property type="entry name" value="HMA"/>
    <property type="match status" value="1"/>
</dbReference>
<feature type="compositionally biased region" description="Low complexity" evidence="5">
    <location>
        <begin position="142"/>
        <end position="156"/>
    </location>
</feature>
<evidence type="ECO:0000256" key="3">
    <source>
        <dbReference type="ARBA" id="ARBA00023289"/>
    </source>
</evidence>
<dbReference type="InterPro" id="IPR006121">
    <property type="entry name" value="HMA_dom"/>
</dbReference>
<dbReference type="SUPFAM" id="SSF55008">
    <property type="entry name" value="HMA, heavy metal-associated domain"/>
    <property type="match status" value="1"/>
</dbReference>
<dbReference type="PANTHER" id="PTHR45868:SF82">
    <property type="entry name" value="HEAVY METAL TRANSPORT_DETOXIFICATION SUPERFAMILY PROTEIN"/>
    <property type="match status" value="1"/>
</dbReference>
<dbReference type="GeneID" id="101770543"/>